<keyword evidence="3 7" id="KW-0694">RNA-binding</keyword>
<evidence type="ECO:0000256" key="7">
    <source>
        <dbReference type="HAMAP-Rule" id="MF_01369"/>
    </source>
</evidence>
<dbReference type="Pfam" id="PF00276">
    <property type="entry name" value="Ribosomal_L23"/>
    <property type="match status" value="1"/>
</dbReference>
<reference evidence="9" key="1">
    <citation type="journal article" date="2019" name="Genome Biol. Evol.">
        <title>Tracing the Evolution of the Plastome and Mitogenome in the Chloropicophyceae Uncovered Convergent tRNA Gene Losses and a Variant Plastid Genetic Code.</title>
        <authorList>
            <person name="Turmel M."/>
            <person name="Dos Santos A.L."/>
            <person name="Otis C."/>
            <person name="Sergerie R."/>
            <person name="Lemieux C."/>
        </authorList>
    </citation>
    <scope>NUCLEOTIDE SEQUENCE</scope>
</reference>
<comment type="similarity">
    <text evidence="1 7 8">Belongs to the universal ribosomal protein uL23 family.</text>
</comment>
<proteinExistence type="inferred from homology"/>
<dbReference type="GO" id="GO:0005840">
    <property type="term" value="C:ribosome"/>
    <property type="evidence" value="ECO:0007669"/>
    <property type="project" value="UniProtKB-KW"/>
</dbReference>
<dbReference type="RefSeq" id="YP_009646535.1">
    <property type="nucleotide sequence ID" value="NC_042489.1"/>
</dbReference>
<dbReference type="InterPro" id="IPR012678">
    <property type="entry name" value="Ribosomal_uL23/eL15/eS24_sf"/>
</dbReference>
<dbReference type="HAMAP" id="MF_01369_B">
    <property type="entry name" value="Ribosomal_uL23_B"/>
    <property type="match status" value="1"/>
</dbReference>
<dbReference type="GO" id="GO:0006412">
    <property type="term" value="P:translation"/>
    <property type="evidence" value="ECO:0007669"/>
    <property type="project" value="UniProtKB-UniRule"/>
</dbReference>
<evidence type="ECO:0000313" key="9">
    <source>
        <dbReference type="EMBL" id="QBX98277.1"/>
    </source>
</evidence>
<dbReference type="GO" id="GO:0019843">
    <property type="term" value="F:rRNA binding"/>
    <property type="evidence" value="ECO:0007669"/>
    <property type="project" value="UniProtKB-UniRule"/>
</dbReference>
<evidence type="ECO:0000256" key="8">
    <source>
        <dbReference type="RuleBase" id="RU003934"/>
    </source>
</evidence>
<dbReference type="AlphaFoldDB" id="A0A4D6C4H9"/>
<keyword evidence="2 7" id="KW-0699">rRNA-binding</keyword>
<keyword evidence="9" id="KW-0150">Chloroplast</keyword>
<dbReference type="InterPro" id="IPR012677">
    <property type="entry name" value="Nucleotide-bd_a/b_plait_sf"/>
</dbReference>
<dbReference type="InterPro" id="IPR001014">
    <property type="entry name" value="Ribosomal_uL23_CS"/>
</dbReference>
<comment type="function">
    <text evidence="7">Binds to 23S rRNA.</text>
</comment>
<keyword evidence="5 7" id="KW-0687">Ribonucleoprotein</keyword>
<dbReference type="SUPFAM" id="SSF54189">
    <property type="entry name" value="Ribosomal proteins S24e, L23 and L15e"/>
    <property type="match status" value="1"/>
</dbReference>
<evidence type="ECO:0000256" key="2">
    <source>
        <dbReference type="ARBA" id="ARBA00022730"/>
    </source>
</evidence>
<gene>
    <name evidence="7 9" type="primary">rpl23</name>
</gene>
<dbReference type="GeneID" id="40351298"/>
<evidence type="ECO:0000256" key="5">
    <source>
        <dbReference type="ARBA" id="ARBA00023274"/>
    </source>
</evidence>
<sequence>MRLDQIKKLVVTEKSVRLFENQQYVFDVDPSLNKTEIRNFVEKHFKVNVTSVNTHRLPSKRTKGRTKATKRAIVTLAPGNSLSILGEQGLETQSNQ</sequence>
<dbReference type="GO" id="GO:0003735">
    <property type="term" value="F:structural constituent of ribosome"/>
    <property type="evidence" value="ECO:0007669"/>
    <property type="project" value="InterPro"/>
</dbReference>
<organism evidence="9">
    <name type="scientific">Chloroparvula pacifica</name>
    <dbReference type="NCBI Taxonomy" id="1883388"/>
    <lineage>
        <taxon>Eukaryota</taxon>
        <taxon>Viridiplantae</taxon>
        <taxon>Chlorophyta</taxon>
        <taxon>Chloropicophyceae</taxon>
        <taxon>Chloropicales</taxon>
        <taxon>Chloropicaceae</taxon>
        <taxon>Chloroparvula</taxon>
    </lineage>
</organism>
<protein>
    <recommendedName>
        <fullName evidence="6 7">Large ribosomal subunit protein uL23c</fullName>
    </recommendedName>
</protein>
<name>A0A4D6C4H9_9CHLO</name>
<evidence type="ECO:0000256" key="6">
    <source>
        <dbReference type="ARBA" id="ARBA00035287"/>
    </source>
</evidence>
<dbReference type="PROSITE" id="PS00050">
    <property type="entry name" value="RIBOSOMAL_L23"/>
    <property type="match status" value="1"/>
</dbReference>
<keyword evidence="9" id="KW-0934">Plastid</keyword>
<dbReference type="GO" id="GO:1990904">
    <property type="term" value="C:ribonucleoprotein complex"/>
    <property type="evidence" value="ECO:0007669"/>
    <property type="project" value="UniProtKB-KW"/>
</dbReference>
<evidence type="ECO:0000256" key="1">
    <source>
        <dbReference type="ARBA" id="ARBA00006700"/>
    </source>
</evidence>
<dbReference type="EMBL" id="MK085995">
    <property type="protein sequence ID" value="QBX98277.1"/>
    <property type="molecule type" value="Genomic_DNA"/>
</dbReference>
<geneLocation type="chloroplast" evidence="9"/>
<comment type="subcellular location">
    <subcellularLocation>
        <location evidence="7">Plastid</location>
        <location evidence="7">Chloroplast</location>
    </subcellularLocation>
</comment>
<evidence type="ECO:0000256" key="3">
    <source>
        <dbReference type="ARBA" id="ARBA00022884"/>
    </source>
</evidence>
<comment type="subunit">
    <text evidence="7">Part of the 50S ribosomal subunit.</text>
</comment>
<dbReference type="GO" id="GO:0009507">
    <property type="term" value="C:chloroplast"/>
    <property type="evidence" value="ECO:0007669"/>
    <property type="project" value="UniProtKB-SubCell"/>
</dbReference>
<dbReference type="InterPro" id="IPR013025">
    <property type="entry name" value="Ribosomal_uL23-like"/>
</dbReference>
<accession>A0A4D6C4H9</accession>
<dbReference type="Gene3D" id="3.30.70.330">
    <property type="match status" value="1"/>
</dbReference>
<evidence type="ECO:0000256" key="4">
    <source>
        <dbReference type="ARBA" id="ARBA00022980"/>
    </source>
</evidence>
<keyword evidence="4 7" id="KW-0689">Ribosomal protein</keyword>
<dbReference type="PANTHER" id="PTHR11620">
    <property type="entry name" value="60S RIBOSOMAL PROTEIN L23A"/>
    <property type="match status" value="1"/>
</dbReference>